<evidence type="ECO:0000313" key="3">
    <source>
        <dbReference type="Proteomes" id="UP000077266"/>
    </source>
</evidence>
<evidence type="ECO:0000256" key="1">
    <source>
        <dbReference type="SAM" id="Phobius"/>
    </source>
</evidence>
<keyword evidence="1" id="KW-1133">Transmembrane helix</keyword>
<name>A0A165NWD1_EXIGL</name>
<accession>A0A165NWD1</accession>
<keyword evidence="1" id="KW-0472">Membrane</keyword>
<proteinExistence type="predicted"/>
<keyword evidence="3" id="KW-1185">Reference proteome</keyword>
<dbReference type="Proteomes" id="UP000077266">
    <property type="component" value="Unassembled WGS sequence"/>
</dbReference>
<keyword evidence="1" id="KW-0812">Transmembrane</keyword>
<reference evidence="2 3" key="1">
    <citation type="journal article" date="2016" name="Mol. Biol. Evol.">
        <title>Comparative Genomics of Early-Diverging Mushroom-Forming Fungi Provides Insights into the Origins of Lignocellulose Decay Capabilities.</title>
        <authorList>
            <person name="Nagy L.G."/>
            <person name="Riley R."/>
            <person name="Tritt A."/>
            <person name="Adam C."/>
            <person name="Daum C."/>
            <person name="Floudas D."/>
            <person name="Sun H."/>
            <person name="Yadav J.S."/>
            <person name="Pangilinan J."/>
            <person name="Larsson K.H."/>
            <person name="Matsuura K."/>
            <person name="Barry K."/>
            <person name="Labutti K."/>
            <person name="Kuo R."/>
            <person name="Ohm R.A."/>
            <person name="Bhattacharya S.S."/>
            <person name="Shirouzu T."/>
            <person name="Yoshinaga Y."/>
            <person name="Martin F.M."/>
            <person name="Grigoriev I.V."/>
            <person name="Hibbett D.S."/>
        </authorList>
    </citation>
    <scope>NUCLEOTIDE SEQUENCE [LARGE SCALE GENOMIC DNA]</scope>
    <source>
        <strain evidence="2 3">HHB12029</strain>
    </source>
</reference>
<dbReference type="AlphaFoldDB" id="A0A165NWD1"/>
<protein>
    <submittedName>
        <fullName evidence="2">Uncharacterized protein</fullName>
    </submittedName>
</protein>
<feature type="transmembrane region" description="Helical" evidence="1">
    <location>
        <begin position="12"/>
        <end position="45"/>
    </location>
</feature>
<dbReference type="EMBL" id="KV425894">
    <property type="protein sequence ID" value="KZW01315.1"/>
    <property type="molecule type" value="Genomic_DNA"/>
</dbReference>
<organism evidence="2 3">
    <name type="scientific">Exidia glandulosa HHB12029</name>
    <dbReference type="NCBI Taxonomy" id="1314781"/>
    <lineage>
        <taxon>Eukaryota</taxon>
        <taxon>Fungi</taxon>
        <taxon>Dikarya</taxon>
        <taxon>Basidiomycota</taxon>
        <taxon>Agaricomycotina</taxon>
        <taxon>Agaricomycetes</taxon>
        <taxon>Auriculariales</taxon>
        <taxon>Exidiaceae</taxon>
        <taxon>Exidia</taxon>
    </lineage>
</organism>
<evidence type="ECO:0000313" key="2">
    <source>
        <dbReference type="EMBL" id="KZW01315.1"/>
    </source>
</evidence>
<dbReference type="InParanoid" id="A0A165NWD1"/>
<sequence>MSTMVLNTPGNFIFLVSAILTIVGTFMVSTPVVMIIGGILGLLVAFADRNLSHERDRTWSAYARRLLRYARRLRRPHWILPISVTVSQATIFYERSRAKVFGHRHPRIVLPPPGVRSLNQKQLQPCGVEKCQYQYSEYGHYLLHLITTHSQADYEACVDTSTGQDGDYSYDAMHMLAKTPRRSRQWLRDNCPPKPHPVNIHDGW</sequence>
<gene>
    <name evidence="2" type="ORF">EXIGLDRAFT_692818</name>
</gene>